<keyword evidence="4" id="KW-0378">Hydrolase</keyword>
<dbReference type="GO" id="GO:0046872">
    <property type="term" value="F:metal ion binding"/>
    <property type="evidence" value="ECO:0007669"/>
    <property type="project" value="UniProtKB-KW"/>
</dbReference>
<dbReference type="Gene3D" id="3.30.540.10">
    <property type="entry name" value="Fructose-1,6-Bisphosphatase, subunit A, domain 1"/>
    <property type="match status" value="1"/>
</dbReference>
<evidence type="ECO:0000256" key="4">
    <source>
        <dbReference type="ARBA" id="ARBA00022801"/>
    </source>
</evidence>
<proteinExistence type="inferred from homology"/>
<dbReference type="PANTHER" id="PTHR43200:SF6">
    <property type="entry name" value="3'(2'),5'-BISPHOSPHATE NUCLEOTIDASE"/>
    <property type="match status" value="1"/>
</dbReference>
<evidence type="ECO:0000256" key="1">
    <source>
        <dbReference type="ARBA" id="ARBA00001946"/>
    </source>
</evidence>
<evidence type="ECO:0000313" key="9">
    <source>
        <dbReference type="Proteomes" id="UP000554286"/>
    </source>
</evidence>
<protein>
    <recommendedName>
        <fullName evidence="6">Histidinol-phosphatase</fullName>
        <ecNumber evidence="6">3.1.3.15</ecNumber>
    </recommendedName>
</protein>
<feature type="binding site" evidence="7">
    <location>
        <position position="96"/>
    </location>
    <ligand>
        <name>Mg(2+)</name>
        <dbReference type="ChEBI" id="CHEBI:18420"/>
        <label>1</label>
        <note>catalytic</note>
    </ligand>
</feature>
<keyword evidence="9" id="KW-1185">Reference proteome</keyword>
<dbReference type="EMBL" id="JACIGK010000004">
    <property type="protein sequence ID" value="MBB4265200.1"/>
    <property type="molecule type" value="Genomic_DNA"/>
</dbReference>
<feature type="binding site" evidence="7">
    <location>
        <position position="95"/>
    </location>
    <ligand>
        <name>Mg(2+)</name>
        <dbReference type="ChEBI" id="CHEBI:18420"/>
        <label>1</label>
        <note>catalytic</note>
    </ligand>
</feature>
<dbReference type="GO" id="GO:0000105">
    <property type="term" value="P:L-histidine biosynthetic process"/>
    <property type="evidence" value="ECO:0007669"/>
    <property type="project" value="UniProtKB-UniRule"/>
</dbReference>
<dbReference type="EC" id="3.1.3.15" evidence="6"/>
<feature type="binding site" evidence="7">
    <location>
        <position position="77"/>
    </location>
    <ligand>
        <name>Mg(2+)</name>
        <dbReference type="ChEBI" id="CHEBI:18420"/>
        <label>1</label>
        <note>catalytic</note>
    </ligand>
</feature>
<evidence type="ECO:0000256" key="6">
    <source>
        <dbReference type="NCBIfam" id="TIGR02067"/>
    </source>
</evidence>
<dbReference type="Gene3D" id="3.40.190.80">
    <property type="match status" value="1"/>
</dbReference>
<feature type="binding site" evidence="7">
    <location>
        <position position="217"/>
    </location>
    <ligand>
        <name>Mg(2+)</name>
        <dbReference type="ChEBI" id="CHEBI:18420"/>
        <label>1</label>
        <note>catalytic</note>
    </ligand>
</feature>
<comment type="caution">
    <text evidence="8">The sequence shown here is derived from an EMBL/GenBank/DDBJ whole genome shotgun (WGS) entry which is preliminary data.</text>
</comment>
<dbReference type="PANTHER" id="PTHR43200">
    <property type="entry name" value="PHOSPHATASE"/>
    <property type="match status" value="1"/>
</dbReference>
<reference evidence="8 9" key="1">
    <citation type="submission" date="2020-08" db="EMBL/GenBank/DDBJ databases">
        <title>Genome sequencing of Purple Non-Sulfur Bacteria from various extreme environments.</title>
        <authorList>
            <person name="Mayer M."/>
        </authorList>
    </citation>
    <scope>NUCLEOTIDE SEQUENCE [LARGE SCALE GENOMIC DNA]</scope>
    <source>
        <strain evidence="8 9">JA131</strain>
    </source>
</reference>
<dbReference type="Proteomes" id="UP000554286">
    <property type="component" value="Unassembled WGS sequence"/>
</dbReference>
<gene>
    <name evidence="8" type="ORF">GGD89_000815</name>
</gene>
<evidence type="ECO:0000256" key="3">
    <source>
        <dbReference type="ARBA" id="ARBA00022723"/>
    </source>
</evidence>
<keyword evidence="3 7" id="KW-0479">Metal-binding</keyword>
<dbReference type="RefSeq" id="WP_184042822.1">
    <property type="nucleotide sequence ID" value="NZ_JACIGK010000004.1"/>
</dbReference>
<evidence type="ECO:0000313" key="8">
    <source>
        <dbReference type="EMBL" id="MBB4265200.1"/>
    </source>
</evidence>
<comment type="cofactor">
    <cofactor evidence="1 7">
        <name>Mg(2+)</name>
        <dbReference type="ChEBI" id="CHEBI:18420"/>
    </cofactor>
</comment>
<dbReference type="InterPro" id="IPR051090">
    <property type="entry name" value="Inositol_monoP_superfamily"/>
</dbReference>
<name>A0A7W6RB68_9PROT</name>
<dbReference type="InterPro" id="IPR000760">
    <property type="entry name" value="Inositol_monophosphatase-like"/>
</dbReference>
<organism evidence="8 9">
    <name type="scientific">Roseospira visakhapatnamensis</name>
    <dbReference type="NCBI Taxonomy" id="390880"/>
    <lineage>
        <taxon>Bacteria</taxon>
        <taxon>Pseudomonadati</taxon>
        <taxon>Pseudomonadota</taxon>
        <taxon>Alphaproteobacteria</taxon>
        <taxon>Rhodospirillales</taxon>
        <taxon>Rhodospirillaceae</taxon>
        <taxon>Roseospira</taxon>
    </lineage>
</organism>
<evidence type="ECO:0000256" key="2">
    <source>
        <dbReference type="ARBA" id="ARBA00009759"/>
    </source>
</evidence>
<accession>A0A7W6RB68</accession>
<dbReference type="SUPFAM" id="SSF56655">
    <property type="entry name" value="Carbohydrate phosphatase"/>
    <property type="match status" value="1"/>
</dbReference>
<dbReference type="NCBIfam" id="TIGR02067">
    <property type="entry name" value="his_9_HisN"/>
    <property type="match status" value="1"/>
</dbReference>
<dbReference type="GO" id="GO:0004401">
    <property type="term" value="F:histidinol-phosphatase activity"/>
    <property type="evidence" value="ECO:0007669"/>
    <property type="project" value="UniProtKB-UniRule"/>
</dbReference>
<comment type="similarity">
    <text evidence="2">Belongs to the inositol monophosphatase superfamily.</text>
</comment>
<feature type="binding site" evidence="7">
    <location>
        <position position="93"/>
    </location>
    <ligand>
        <name>Mg(2+)</name>
        <dbReference type="ChEBI" id="CHEBI:18420"/>
        <label>2</label>
    </ligand>
</feature>
<keyword evidence="5 7" id="KW-0460">Magnesium</keyword>
<dbReference type="CDD" id="cd01641">
    <property type="entry name" value="Bacterial_IMPase_like_1"/>
    <property type="match status" value="1"/>
</dbReference>
<evidence type="ECO:0000256" key="7">
    <source>
        <dbReference type="PIRSR" id="PIRSR600760-2"/>
    </source>
</evidence>
<dbReference type="AlphaFoldDB" id="A0A7W6RB68"/>
<sequence length="267" mass="28818">MPEMTDRLVQQVQGLVPFVNTLADRARPASLAHFRSPALTVETKDDLSPVTRADRETEAALRDLITTRFPDHGIFGEEAGQTGMDREFVWVLDPIDGTRAFVCGLPLWGTLIALAWRGQPVLGVLDAPALGERWVGCLGLPTTHDGRPCRARALASLDQARLFSTSPDLFAGEEQRRFEALSARVAERRFGGDCYNYGLLASGWIDVVAETDMKPYDYMALVPVVEGAGGRMSDWQGRPLRLDTPGTILASGDGAGHAAALDALGGA</sequence>
<evidence type="ECO:0000256" key="5">
    <source>
        <dbReference type="ARBA" id="ARBA00022842"/>
    </source>
</evidence>
<dbReference type="PRINTS" id="PR00377">
    <property type="entry name" value="IMPHPHTASES"/>
</dbReference>
<dbReference type="InterPro" id="IPR011809">
    <property type="entry name" value="His_9_proposed"/>
</dbReference>
<dbReference type="Pfam" id="PF00459">
    <property type="entry name" value="Inositol_P"/>
    <property type="match status" value="1"/>
</dbReference>